<keyword evidence="2" id="KW-0689">Ribosomal protein</keyword>
<dbReference type="EMBL" id="CP009389">
    <property type="protein sequence ID" value="AIN97754.1"/>
    <property type="molecule type" value="Genomic_DNA"/>
</dbReference>
<protein>
    <submittedName>
        <fullName evidence="4">Uncharacterized protein</fullName>
    </submittedName>
</protein>
<evidence type="ECO:0000256" key="3">
    <source>
        <dbReference type="ARBA" id="ARBA00023274"/>
    </source>
</evidence>
<name>A0A088RRC2_LEIPA</name>
<dbReference type="KEGG" id="lpan:LPMP_202585"/>
<evidence type="ECO:0000256" key="1">
    <source>
        <dbReference type="ARBA" id="ARBA00007596"/>
    </source>
</evidence>
<evidence type="ECO:0000256" key="2">
    <source>
        <dbReference type="ARBA" id="ARBA00022980"/>
    </source>
</evidence>
<dbReference type="OrthoDB" id="275534at2759"/>
<dbReference type="eggNOG" id="ENOG502S3HP">
    <property type="taxonomic scope" value="Eukaryota"/>
</dbReference>
<dbReference type="Gene3D" id="2.20.28.120">
    <property type="entry name" value="Ribosomal protein L33"/>
    <property type="match status" value="1"/>
</dbReference>
<evidence type="ECO:0000313" key="4">
    <source>
        <dbReference type="EMBL" id="AIN97754.1"/>
    </source>
</evidence>
<keyword evidence="3" id="KW-0687">Ribonucleoprotein</keyword>
<organism evidence="4 5">
    <name type="scientific">Leishmania panamensis</name>
    <dbReference type="NCBI Taxonomy" id="5679"/>
    <lineage>
        <taxon>Eukaryota</taxon>
        <taxon>Discoba</taxon>
        <taxon>Euglenozoa</taxon>
        <taxon>Kinetoplastea</taxon>
        <taxon>Metakinetoplastina</taxon>
        <taxon>Trypanosomatida</taxon>
        <taxon>Trypanosomatidae</taxon>
        <taxon>Leishmaniinae</taxon>
        <taxon>Leishmania</taxon>
        <taxon>Leishmania guyanensis species complex</taxon>
    </lineage>
</organism>
<dbReference type="VEuPathDB" id="TriTrypDB:LPMP_202585"/>
<proteinExistence type="inferred from homology"/>
<keyword evidence="5" id="KW-1185">Reference proteome</keyword>
<dbReference type="VEuPathDB" id="TriTrypDB:LPAL13_200031700"/>
<dbReference type="InterPro" id="IPR038584">
    <property type="entry name" value="Ribosomal_bL33_sf"/>
</dbReference>
<dbReference type="GO" id="GO:0005840">
    <property type="term" value="C:ribosome"/>
    <property type="evidence" value="ECO:0007669"/>
    <property type="project" value="UniProtKB-KW"/>
</dbReference>
<reference evidence="4 5" key="1">
    <citation type="journal article" date="2015" name="Sci. Rep.">
        <title>The genome of Leishmania panamensis: insights into genomics of the L. (Viannia) subgenus.</title>
        <authorList>
            <person name="Llanes A."/>
            <person name="Restrepo C.M."/>
            <person name="Vecchio G.D."/>
            <person name="Anguizola F.J."/>
            <person name="Lleonart R."/>
        </authorList>
    </citation>
    <scope>NUCLEOTIDE SEQUENCE [LARGE SCALE GENOMIC DNA]</scope>
    <source>
        <strain evidence="4 5">MHOM/PA/94/PSC-1</strain>
    </source>
</reference>
<dbReference type="AlphaFoldDB" id="A0A088RRC2"/>
<gene>
    <name evidence="4" type="ORF">LPMP_202585</name>
</gene>
<dbReference type="RefSeq" id="XP_010698461.1">
    <property type="nucleotide sequence ID" value="XM_010700159.1"/>
</dbReference>
<evidence type="ECO:0000313" key="5">
    <source>
        <dbReference type="Proteomes" id="UP000063063"/>
    </source>
</evidence>
<dbReference type="GO" id="GO:1990904">
    <property type="term" value="C:ribonucleoprotein complex"/>
    <property type="evidence" value="ECO:0007669"/>
    <property type="project" value="UniProtKB-KW"/>
</dbReference>
<accession>A0A088RRC2</accession>
<comment type="similarity">
    <text evidence="1">Belongs to the bacterial ribosomal protein bL33 family.</text>
</comment>
<dbReference type="GeneID" id="22574468"/>
<sequence>MFRVSLTLLGHGQYKTRLKKRMVGFIPKVIPRKIRNNMVALRSEANTGHMEGYLKTEAERLDATGRKLQKVMWDPVLQRYTLMKETKVRGPFLTKSNIARKVDFPIGALHGLKVEGKK</sequence>
<dbReference type="Proteomes" id="UP000063063">
    <property type="component" value="Chromosome 20"/>
</dbReference>